<dbReference type="Proteomes" id="UP001160148">
    <property type="component" value="Unassembled WGS sequence"/>
</dbReference>
<evidence type="ECO:0000313" key="2">
    <source>
        <dbReference type="EMBL" id="CAI6360207.1"/>
    </source>
</evidence>
<keyword evidence="3" id="KW-1185">Reference proteome</keyword>
<organism evidence="2 3">
    <name type="scientific">Macrosiphum euphorbiae</name>
    <name type="common">potato aphid</name>
    <dbReference type="NCBI Taxonomy" id="13131"/>
    <lineage>
        <taxon>Eukaryota</taxon>
        <taxon>Metazoa</taxon>
        <taxon>Ecdysozoa</taxon>
        <taxon>Arthropoda</taxon>
        <taxon>Hexapoda</taxon>
        <taxon>Insecta</taxon>
        <taxon>Pterygota</taxon>
        <taxon>Neoptera</taxon>
        <taxon>Paraneoptera</taxon>
        <taxon>Hemiptera</taxon>
        <taxon>Sternorrhyncha</taxon>
        <taxon>Aphidomorpha</taxon>
        <taxon>Aphidoidea</taxon>
        <taxon>Aphididae</taxon>
        <taxon>Macrosiphini</taxon>
        <taxon>Macrosiphum</taxon>
    </lineage>
</organism>
<feature type="compositionally biased region" description="Low complexity" evidence="1">
    <location>
        <begin position="103"/>
        <end position="116"/>
    </location>
</feature>
<feature type="region of interest" description="Disordered" evidence="1">
    <location>
        <begin position="86"/>
        <end position="116"/>
    </location>
</feature>
<accession>A0AAV0WXE8</accession>
<comment type="caution">
    <text evidence="2">The sequence shown here is derived from an EMBL/GenBank/DDBJ whole genome shotgun (WGS) entry which is preliminary data.</text>
</comment>
<dbReference type="EMBL" id="CARXXK010000003">
    <property type="protein sequence ID" value="CAI6360207.1"/>
    <property type="molecule type" value="Genomic_DNA"/>
</dbReference>
<gene>
    <name evidence="2" type="ORF">MEUPH1_LOCUS15530</name>
</gene>
<dbReference type="AlphaFoldDB" id="A0AAV0WXE8"/>
<proteinExistence type="predicted"/>
<sequence length="178" mass="20712">MLVQIPLTKLRNKEAVNKMEVTSIDPLLSVGQKRRIAMFYRQEEAKRTRYNPEPSWELPTTIQATRRPSATGMTWDDFLKQWVRGSEEAHNITPTEPQEKAASSGSSSLSETESETITRTIKQMIDKHPGTSEEVRKSILEAKQYLKDFENISKARIRRLIYREKSQRIKTAQRQRHP</sequence>
<protein>
    <submittedName>
        <fullName evidence="2">Uncharacterized protein</fullName>
    </submittedName>
</protein>
<reference evidence="2 3" key="1">
    <citation type="submission" date="2023-01" db="EMBL/GenBank/DDBJ databases">
        <authorList>
            <person name="Whitehead M."/>
        </authorList>
    </citation>
    <scope>NUCLEOTIDE SEQUENCE [LARGE SCALE GENOMIC DNA]</scope>
</reference>
<evidence type="ECO:0000313" key="3">
    <source>
        <dbReference type="Proteomes" id="UP001160148"/>
    </source>
</evidence>
<evidence type="ECO:0000256" key="1">
    <source>
        <dbReference type="SAM" id="MobiDB-lite"/>
    </source>
</evidence>
<name>A0AAV0WXE8_9HEMI</name>